<comment type="caution">
    <text evidence="1">The sequence shown here is derived from an EMBL/GenBank/DDBJ whole genome shotgun (WGS) entry which is preliminary data.</text>
</comment>
<accession>A0AAP0ELJ7</accession>
<sequence>MAHHSMFAAGYDAYRIIIWMAKPENKSSKDGVGPVAQKIRAYGYELQCRGFESLLANNRPSNLQIVRQTRARARRYWATTSKILEPVMGIGDKQPTSFNSIQYGPAPIDWCSRIKEGDDLWMPTF</sequence>
<keyword evidence="2" id="KW-1185">Reference proteome</keyword>
<dbReference type="AlphaFoldDB" id="A0AAP0ELJ7"/>
<name>A0AAP0ELJ7_9MAGN</name>
<dbReference type="Proteomes" id="UP001420932">
    <property type="component" value="Unassembled WGS sequence"/>
</dbReference>
<evidence type="ECO:0000313" key="2">
    <source>
        <dbReference type="Proteomes" id="UP001420932"/>
    </source>
</evidence>
<organism evidence="1 2">
    <name type="scientific">Stephania yunnanensis</name>
    <dbReference type="NCBI Taxonomy" id="152371"/>
    <lineage>
        <taxon>Eukaryota</taxon>
        <taxon>Viridiplantae</taxon>
        <taxon>Streptophyta</taxon>
        <taxon>Embryophyta</taxon>
        <taxon>Tracheophyta</taxon>
        <taxon>Spermatophyta</taxon>
        <taxon>Magnoliopsida</taxon>
        <taxon>Ranunculales</taxon>
        <taxon>Menispermaceae</taxon>
        <taxon>Menispermoideae</taxon>
        <taxon>Cissampelideae</taxon>
        <taxon>Stephania</taxon>
    </lineage>
</organism>
<proteinExistence type="predicted"/>
<protein>
    <submittedName>
        <fullName evidence="1">Uncharacterized protein</fullName>
    </submittedName>
</protein>
<reference evidence="1 2" key="1">
    <citation type="submission" date="2024-01" db="EMBL/GenBank/DDBJ databases">
        <title>Genome assemblies of Stephania.</title>
        <authorList>
            <person name="Yang L."/>
        </authorList>
    </citation>
    <scope>NUCLEOTIDE SEQUENCE [LARGE SCALE GENOMIC DNA]</scope>
    <source>
        <strain evidence="1">YNDBR</strain>
        <tissue evidence="1">Leaf</tissue>
    </source>
</reference>
<evidence type="ECO:0000313" key="1">
    <source>
        <dbReference type="EMBL" id="KAK9092987.1"/>
    </source>
</evidence>
<gene>
    <name evidence="1" type="ORF">Syun_027898</name>
</gene>
<dbReference type="EMBL" id="JBBNAF010000012">
    <property type="protein sequence ID" value="KAK9092987.1"/>
    <property type="molecule type" value="Genomic_DNA"/>
</dbReference>